<dbReference type="Proteomes" id="UP000029846">
    <property type="component" value="Unassembled WGS sequence"/>
</dbReference>
<reference evidence="2 4" key="1">
    <citation type="submission" date="2014-09" db="EMBL/GenBank/DDBJ databases">
        <authorList>
            <person name="McGinnis J.M."/>
            <person name="Wolfgang W.J."/>
        </authorList>
    </citation>
    <scope>NUCLEOTIDE SEQUENCE [LARGE SCALE GENOMIC DNA]</scope>
    <source>
        <strain evidence="2 4">JCM 14014</strain>
    </source>
</reference>
<gene>
    <name evidence="2" type="ORF">IT41_19865</name>
    <name evidence="3" type="ORF">SAMN04487972_1704</name>
</gene>
<keyword evidence="1" id="KW-1133">Transmembrane helix</keyword>
<protein>
    <submittedName>
        <fullName evidence="2">Uncharacterized protein</fullName>
    </submittedName>
</protein>
<proteinExistence type="predicted"/>
<evidence type="ECO:0000313" key="5">
    <source>
        <dbReference type="Proteomes" id="UP000182312"/>
    </source>
</evidence>
<keyword evidence="1" id="KW-0472">Membrane</keyword>
<dbReference type="AlphaFoldDB" id="A0A099EU95"/>
<dbReference type="EMBL" id="JRKN01000080">
    <property type="protein sequence ID" value="KGJ01531.1"/>
    <property type="molecule type" value="Genomic_DNA"/>
</dbReference>
<evidence type="ECO:0000313" key="3">
    <source>
        <dbReference type="EMBL" id="SFA62755.1"/>
    </source>
</evidence>
<evidence type="ECO:0000313" key="4">
    <source>
        <dbReference type="Proteomes" id="UP000029846"/>
    </source>
</evidence>
<evidence type="ECO:0000256" key="1">
    <source>
        <dbReference type="SAM" id="Phobius"/>
    </source>
</evidence>
<organism evidence="2 4">
    <name type="scientific">Paracoccus halophilus</name>
    <dbReference type="NCBI Taxonomy" id="376733"/>
    <lineage>
        <taxon>Bacteria</taxon>
        <taxon>Pseudomonadati</taxon>
        <taxon>Pseudomonadota</taxon>
        <taxon>Alphaproteobacteria</taxon>
        <taxon>Rhodobacterales</taxon>
        <taxon>Paracoccaceae</taxon>
        <taxon>Paracoccus</taxon>
    </lineage>
</organism>
<dbReference type="EMBL" id="FOJO01000070">
    <property type="protein sequence ID" value="SFA62755.1"/>
    <property type="molecule type" value="Genomic_DNA"/>
</dbReference>
<feature type="transmembrane region" description="Helical" evidence="1">
    <location>
        <begin position="12"/>
        <end position="33"/>
    </location>
</feature>
<accession>A0A099EU95</accession>
<dbReference type="Proteomes" id="UP000182312">
    <property type="component" value="Unassembled WGS sequence"/>
</dbReference>
<feature type="transmembrane region" description="Helical" evidence="1">
    <location>
        <begin position="54"/>
        <end position="71"/>
    </location>
</feature>
<dbReference type="STRING" id="376733.SAMN04487972_1704"/>
<keyword evidence="4" id="KW-1185">Reference proteome</keyword>
<evidence type="ECO:0000313" key="2">
    <source>
        <dbReference type="EMBL" id="KGJ01531.1"/>
    </source>
</evidence>
<reference evidence="3 5" key="3">
    <citation type="submission" date="2016-10" db="EMBL/GenBank/DDBJ databases">
        <authorList>
            <person name="de Groot N.N."/>
        </authorList>
    </citation>
    <scope>NUCLEOTIDE SEQUENCE [LARGE SCALE GENOMIC DNA]</scope>
    <source>
        <strain evidence="3 5">CGMCC 1.6117</strain>
    </source>
</reference>
<name>A0A099EU95_9RHOB</name>
<keyword evidence="1" id="KW-0812">Transmembrane</keyword>
<sequence length="72" mass="8347">MLERLINTGNNAIFYGLLAVVIGGLIWLASVLLKVRQNYRDYGRIMDHELVPQFWYSLGFFVVALFVWQIAI</sequence>
<reference evidence="2 4" key="2">
    <citation type="submission" date="2014-10" db="EMBL/GenBank/DDBJ databases">
        <title>Paracoccus sanguinis sp. nov., isolated from clinical specimens of New York State patients.</title>
        <authorList>
            <person name="Mingle L.A."/>
            <person name="Cole J.A."/>
            <person name="Lapierre P."/>
            <person name="Musser K.A."/>
        </authorList>
    </citation>
    <scope>NUCLEOTIDE SEQUENCE [LARGE SCALE GENOMIC DNA]</scope>
    <source>
        <strain evidence="2 4">JCM 14014</strain>
    </source>
</reference>
<dbReference type="RefSeq" id="WP_036744353.1">
    <property type="nucleotide sequence ID" value="NZ_FOJO01000070.1"/>
</dbReference>